<sequence length="402" mass="42147">MAWNIGANDVANAMGTSVGSRALTLKQAVLVAAVFEFLGAVLVGSSVTQTVKSGIVDISLFSSTPEVVVTGMLCALLAAALWLQVATIFGWPVSTTHSIIGAVVGFGLMAGGIGVIQWERLTQVGMSWIISPASGALISMLIYLFIHKRILATQAPVANAKRYTPYLVFILIFILSLSVIYKGLANVNLPVTFEHSLLLSLTTGLIGVAISKRLLARIPDSAYNRKGFGAKFTVVDSIYRSMMILTACYVAFAHGANDVANAIGPLAAVVTTLQTGLILEEVPVPFWVLALGGIGIVIGIATMGYRVIDTIGKKITEITPTSGFSATFGAATTVLTCSTLGLPISTTHTLVGSVIGVGLVKGIGSINLRMLWGIVASWLVTLPVSAVLCALLYKVLFTLLYA</sequence>
<keyword evidence="5 6" id="KW-0472">Membrane</keyword>
<dbReference type="Proteomes" id="UP000528322">
    <property type="component" value="Unassembled WGS sequence"/>
</dbReference>
<dbReference type="PANTHER" id="PTHR11101:SF80">
    <property type="entry name" value="PHOSPHATE TRANSPORTER"/>
    <property type="match status" value="1"/>
</dbReference>
<keyword evidence="3 6" id="KW-0812">Transmembrane</keyword>
<dbReference type="AlphaFoldDB" id="A0A7W8DGE0"/>
<keyword evidence="2 6" id="KW-0813">Transport</keyword>
<feature type="transmembrane region" description="Helical" evidence="6">
    <location>
        <begin position="98"/>
        <end position="118"/>
    </location>
</feature>
<keyword evidence="6" id="KW-0592">Phosphate transport</keyword>
<feature type="transmembrane region" description="Helical" evidence="6">
    <location>
        <begin position="28"/>
        <end position="47"/>
    </location>
</feature>
<feature type="transmembrane region" description="Helical" evidence="6">
    <location>
        <begin position="237"/>
        <end position="256"/>
    </location>
</feature>
<feature type="transmembrane region" description="Helical" evidence="6">
    <location>
        <begin position="371"/>
        <end position="393"/>
    </location>
</feature>
<keyword evidence="4 6" id="KW-1133">Transmembrane helix</keyword>
<protein>
    <recommendedName>
        <fullName evidence="6">Phosphate transporter</fullName>
    </recommendedName>
</protein>
<evidence type="ECO:0000256" key="5">
    <source>
        <dbReference type="ARBA" id="ARBA00023136"/>
    </source>
</evidence>
<feature type="transmembrane region" description="Helical" evidence="6">
    <location>
        <begin position="196"/>
        <end position="216"/>
    </location>
</feature>
<evidence type="ECO:0000313" key="7">
    <source>
        <dbReference type="EMBL" id="MBB5021391.1"/>
    </source>
</evidence>
<keyword evidence="8" id="KW-1185">Reference proteome</keyword>
<dbReference type="GO" id="GO:0035435">
    <property type="term" value="P:phosphate ion transmembrane transport"/>
    <property type="evidence" value="ECO:0007669"/>
    <property type="project" value="TreeGrafter"/>
</dbReference>
<feature type="transmembrane region" description="Helical" evidence="6">
    <location>
        <begin position="67"/>
        <end position="91"/>
    </location>
</feature>
<accession>A0A7W8DGE0</accession>
<feature type="transmembrane region" description="Helical" evidence="6">
    <location>
        <begin position="166"/>
        <end position="184"/>
    </location>
</feature>
<comment type="subcellular location">
    <subcellularLocation>
        <location evidence="1 6">Membrane</location>
        <topology evidence="1 6">Multi-pass membrane protein</topology>
    </subcellularLocation>
</comment>
<feature type="transmembrane region" description="Helical" evidence="6">
    <location>
        <begin position="328"/>
        <end position="359"/>
    </location>
</feature>
<proteinExistence type="inferred from homology"/>
<comment type="caution">
    <text evidence="7">The sequence shown here is derived from an EMBL/GenBank/DDBJ whole genome shotgun (WGS) entry which is preliminary data.</text>
</comment>
<dbReference type="GO" id="GO:0005315">
    <property type="term" value="F:phosphate transmembrane transporter activity"/>
    <property type="evidence" value="ECO:0007669"/>
    <property type="project" value="InterPro"/>
</dbReference>
<dbReference type="GO" id="GO:0016020">
    <property type="term" value="C:membrane"/>
    <property type="evidence" value="ECO:0007669"/>
    <property type="project" value="UniProtKB-SubCell"/>
</dbReference>
<dbReference type="PANTHER" id="PTHR11101">
    <property type="entry name" value="PHOSPHATE TRANSPORTER"/>
    <property type="match status" value="1"/>
</dbReference>
<evidence type="ECO:0000256" key="3">
    <source>
        <dbReference type="ARBA" id="ARBA00022692"/>
    </source>
</evidence>
<evidence type="ECO:0000256" key="1">
    <source>
        <dbReference type="ARBA" id="ARBA00004141"/>
    </source>
</evidence>
<dbReference type="EMBL" id="JACHID010000003">
    <property type="protein sequence ID" value="MBB5021391.1"/>
    <property type="molecule type" value="Genomic_DNA"/>
</dbReference>
<dbReference type="RefSeq" id="WP_246347213.1">
    <property type="nucleotide sequence ID" value="NZ_JACHID010000003.1"/>
</dbReference>
<dbReference type="Pfam" id="PF01384">
    <property type="entry name" value="PHO4"/>
    <property type="match status" value="1"/>
</dbReference>
<comment type="similarity">
    <text evidence="6">Belongs to the inorganic phosphate transporter (PiT) (TC 2.A.20) family.</text>
</comment>
<gene>
    <name evidence="7" type="ORF">HNR37_000700</name>
</gene>
<organism evidence="7 8">
    <name type="scientific">Desulfurispira natronophila</name>
    <dbReference type="NCBI Taxonomy" id="682562"/>
    <lineage>
        <taxon>Bacteria</taxon>
        <taxon>Pseudomonadati</taxon>
        <taxon>Chrysiogenota</taxon>
        <taxon>Chrysiogenia</taxon>
        <taxon>Chrysiogenales</taxon>
        <taxon>Chrysiogenaceae</taxon>
        <taxon>Desulfurispira</taxon>
    </lineage>
</organism>
<feature type="transmembrane region" description="Helical" evidence="6">
    <location>
        <begin position="286"/>
        <end position="308"/>
    </location>
</feature>
<feature type="transmembrane region" description="Helical" evidence="6">
    <location>
        <begin position="124"/>
        <end position="146"/>
    </location>
</feature>
<evidence type="ECO:0000256" key="6">
    <source>
        <dbReference type="RuleBase" id="RU363058"/>
    </source>
</evidence>
<name>A0A7W8DGE0_9BACT</name>
<dbReference type="InterPro" id="IPR001204">
    <property type="entry name" value="Phos_transporter"/>
</dbReference>
<evidence type="ECO:0000256" key="2">
    <source>
        <dbReference type="ARBA" id="ARBA00022448"/>
    </source>
</evidence>
<reference evidence="7 8" key="1">
    <citation type="submission" date="2020-08" db="EMBL/GenBank/DDBJ databases">
        <title>Genomic Encyclopedia of Type Strains, Phase IV (KMG-IV): sequencing the most valuable type-strain genomes for metagenomic binning, comparative biology and taxonomic classification.</title>
        <authorList>
            <person name="Goeker M."/>
        </authorList>
    </citation>
    <scope>NUCLEOTIDE SEQUENCE [LARGE SCALE GENOMIC DNA]</scope>
    <source>
        <strain evidence="7 8">DSM 22071</strain>
    </source>
</reference>
<evidence type="ECO:0000256" key="4">
    <source>
        <dbReference type="ARBA" id="ARBA00022989"/>
    </source>
</evidence>
<evidence type="ECO:0000313" key="8">
    <source>
        <dbReference type="Proteomes" id="UP000528322"/>
    </source>
</evidence>